<keyword evidence="10" id="KW-0067">ATP-binding</keyword>
<evidence type="ECO:0000256" key="8">
    <source>
        <dbReference type="ARBA" id="ARBA00022741"/>
    </source>
</evidence>
<dbReference type="RefSeq" id="WP_341470806.1">
    <property type="nucleotide sequence ID" value="NZ_CP128400.1"/>
</dbReference>
<dbReference type="GO" id="GO:0005886">
    <property type="term" value="C:plasma membrane"/>
    <property type="evidence" value="ECO:0007669"/>
    <property type="project" value="UniProtKB-SubCell"/>
</dbReference>
<evidence type="ECO:0000256" key="4">
    <source>
        <dbReference type="ARBA" id="ARBA00022475"/>
    </source>
</evidence>
<dbReference type="InterPro" id="IPR003660">
    <property type="entry name" value="HAMP_dom"/>
</dbReference>
<evidence type="ECO:0000256" key="11">
    <source>
        <dbReference type="ARBA" id="ARBA00022989"/>
    </source>
</evidence>
<dbReference type="SMART" id="SM00388">
    <property type="entry name" value="HisKA"/>
    <property type="match status" value="1"/>
</dbReference>
<dbReference type="InterPro" id="IPR004358">
    <property type="entry name" value="Sig_transdc_His_kin-like_C"/>
</dbReference>
<dbReference type="SUPFAM" id="SSF158472">
    <property type="entry name" value="HAMP domain-like"/>
    <property type="match status" value="1"/>
</dbReference>
<dbReference type="GO" id="GO:0005524">
    <property type="term" value="F:ATP binding"/>
    <property type="evidence" value="ECO:0007669"/>
    <property type="project" value="UniProtKB-KW"/>
</dbReference>
<evidence type="ECO:0000256" key="10">
    <source>
        <dbReference type="ARBA" id="ARBA00022840"/>
    </source>
</evidence>
<dbReference type="Gene3D" id="6.10.340.10">
    <property type="match status" value="1"/>
</dbReference>
<protein>
    <recommendedName>
        <fullName evidence="3">histidine kinase</fullName>
        <ecNumber evidence="3">2.7.13.3</ecNumber>
    </recommendedName>
</protein>
<dbReference type="CDD" id="cd06225">
    <property type="entry name" value="HAMP"/>
    <property type="match status" value="1"/>
</dbReference>
<dbReference type="Proteomes" id="UP001431572">
    <property type="component" value="Chromosome 2"/>
</dbReference>
<dbReference type="EC" id="2.7.13.3" evidence="3"/>
<dbReference type="Pfam" id="PF02518">
    <property type="entry name" value="HATPase_c"/>
    <property type="match status" value="1"/>
</dbReference>
<dbReference type="PRINTS" id="PR00344">
    <property type="entry name" value="BCTRLSENSOR"/>
</dbReference>
<evidence type="ECO:0000259" key="16">
    <source>
        <dbReference type="PROSITE" id="PS50885"/>
    </source>
</evidence>
<dbReference type="FunFam" id="3.30.565.10:FF:000006">
    <property type="entry name" value="Sensor histidine kinase WalK"/>
    <property type="match status" value="1"/>
</dbReference>
<evidence type="ECO:0000256" key="6">
    <source>
        <dbReference type="ARBA" id="ARBA00022679"/>
    </source>
</evidence>
<evidence type="ECO:0000256" key="7">
    <source>
        <dbReference type="ARBA" id="ARBA00022692"/>
    </source>
</evidence>
<keyword evidence="12" id="KW-0902">Two-component regulatory system</keyword>
<evidence type="ECO:0000313" key="18">
    <source>
        <dbReference type="EMBL" id="WJW68901.1"/>
    </source>
</evidence>
<evidence type="ECO:0000256" key="5">
    <source>
        <dbReference type="ARBA" id="ARBA00022553"/>
    </source>
</evidence>
<evidence type="ECO:0000256" key="3">
    <source>
        <dbReference type="ARBA" id="ARBA00012438"/>
    </source>
</evidence>
<keyword evidence="13 14" id="KW-0472">Membrane</keyword>
<proteinExistence type="predicted"/>
<comment type="subcellular location">
    <subcellularLocation>
        <location evidence="2">Cell membrane</location>
        <topology evidence="2">Multi-pass membrane protein</topology>
    </subcellularLocation>
</comment>
<dbReference type="InterPro" id="IPR003594">
    <property type="entry name" value="HATPase_dom"/>
</dbReference>
<feature type="domain" description="Histidine kinase" evidence="15">
    <location>
        <begin position="224"/>
        <end position="444"/>
    </location>
</feature>
<evidence type="ECO:0000256" key="14">
    <source>
        <dbReference type="SAM" id="Phobius"/>
    </source>
</evidence>
<keyword evidence="20" id="KW-1185">Reference proteome</keyword>
<dbReference type="InterPro" id="IPR050398">
    <property type="entry name" value="HssS/ArlS-like"/>
</dbReference>
<reference evidence="18" key="2">
    <citation type="journal article" date="2024" name="Nature">
        <title>Anoxygenic phototroph of the Chloroflexota uses a type I reaction centre.</title>
        <authorList>
            <person name="Tsuji J.M."/>
            <person name="Shaw N.A."/>
            <person name="Nagashima S."/>
            <person name="Venkiteswaran J.J."/>
            <person name="Schiff S.L."/>
            <person name="Watanabe T."/>
            <person name="Fukui M."/>
            <person name="Hanada S."/>
            <person name="Tank M."/>
            <person name="Neufeld J.D."/>
        </authorList>
    </citation>
    <scope>NUCLEOTIDE SEQUENCE</scope>
    <source>
        <strain evidence="18">L227-S17</strain>
    </source>
</reference>
<evidence type="ECO:0000256" key="9">
    <source>
        <dbReference type="ARBA" id="ARBA00022777"/>
    </source>
</evidence>
<dbReference type="Pfam" id="PF00512">
    <property type="entry name" value="HisKA"/>
    <property type="match status" value="1"/>
</dbReference>
<dbReference type="SUPFAM" id="SSF47384">
    <property type="entry name" value="Homodimeric domain of signal transducing histidine kinase"/>
    <property type="match status" value="1"/>
</dbReference>
<dbReference type="InterPro" id="IPR003661">
    <property type="entry name" value="HisK_dim/P_dom"/>
</dbReference>
<dbReference type="PANTHER" id="PTHR45528">
    <property type="entry name" value="SENSOR HISTIDINE KINASE CPXA"/>
    <property type="match status" value="1"/>
</dbReference>
<evidence type="ECO:0000313" key="20">
    <source>
        <dbReference type="Proteomes" id="UP001431572"/>
    </source>
</evidence>
<keyword evidence="8" id="KW-0547">Nucleotide-binding</keyword>
<dbReference type="CDD" id="cd00082">
    <property type="entry name" value="HisKA"/>
    <property type="match status" value="1"/>
</dbReference>
<dbReference type="PROSITE" id="PS50885">
    <property type="entry name" value="HAMP"/>
    <property type="match status" value="1"/>
</dbReference>
<name>A0A8T7MAN1_9CHLR</name>
<evidence type="ECO:0000256" key="12">
    <source>
        <dbReference type="ARBA" id="ARBA00023012"/>
    </source>
</evidence>
<dbReference type="Pfam" id="PF00672">
    <property type="entry name" value="HAMP"/>
    <property type="match status" value="1"/>
</dbReference>
<evidence type="ECO:0000256" key="13">
    <source>
        <dbReference type="ARBA" id="ARBA00023136"/>
    </source>
</evidence>
<dbReference type="Gene3D" id="3.30.565.10">
    <property type="entry name" value="Histidine kinase-like ATPase, C-terminal domain"/>
    <property type="match status" value="1"/>
</dbReference>
<gene>
    <name evidence="17" type="ORF">HXX08_24185</name>
    <name evidence="18" type="ORF">OZ401_004523</name>
</gene>
<keyword evidence="9 17" id="KW-0418">Kinase</keyword>
<keyword evidence="11 14" id="KW-1133">Transmembrane helix</keyword>
<dbReference type="PANTHER" id="PTHR45528:SF1">
    <property type="entry name" value="SENSOR HISTIDINE KINASE CPXA"/>
    <property type="match status" value="1"/>
</dbReference>
<dbReference type="AlphaFoldDB" id="A0A8T7MAN1"/>
<dbReference type="EMBL" id="JACATZ010000003">
    <property type="protein sequence ID" value="NWJ48972.1"/>
    <property type="molecule type" value="Genomic_DNA"/>
</dbReference>
<dbReference type="InterPro" id="IPR005467">
    <property type="entry name" value="His_kinase_dom"/>
</dbReference>
<dbReference type="SUPFAM" id="SSF55874">
    <property type="entry name" value="ATPase domain of HSP90 chaperone/DNA topoisomerase II/histidine kinase"/>
    <property type="match status" value="1"/>
</dbReference>
<feature type="domain" description="HAMP" evidence="16">
    <location>
        <begin position="164"/>
        <end position="216"/>
    </location>
</feature>
<keyword evidence="7 14" id="KW-0812">Transmembrane</keyword>
<dbReference type="EMBL" id="CP128400">
    <property type="protein sequence ID" value="WJW68901.1"/>
    <property type="molecule type" value="Genomic_DNA"/>
</dbReference>
<evidence type="ECO:0000313" key="19">
    <source>
        <dbReference type="Proteomes" id="UP000521676"/>
    </source>
</evidence>
<dbReference type="InterPro" id="IPR036097">
    <property type="entry name" value="HisK_dim/P_sf"/>
</dbReference>
<dbReference type="CDD" id="cd00075">
    <property type="entry name" value="HATPase"/>
    <property type="match status" value="1"/>
</dbReference>
<dbReference type="Proteomes" id="UP000521676">
    <property type="component" value="Unassembled WGS sequence"/>
</dbReference>
<dbReference type="PROSITE" id="PS50109">
    <property type="entry name" value="HIS_KIN"/>
    <property type="match status" value="1"/>
</dbReference>
<accession>A0A8T7MAN1</accession>
<dbReference type="InterPro" id="IPR036890">
    <property type="entry name" value="HATPase_C_sf"/>
</dbReference>
<evidence type="ECO:0000313" key="17">
    <source>
        <dbReference type="EMBL" id="NWJ48972.1"/>
    </source>
</evidence>
<organism evidence="17 19">
    <name type="scientific">Candidatus Chlorohelix allophototropha</name>
    <dbReference type="NCBI Taxonomy" id="3003348"/>
    <lineage>
        <taxon>Bacteria</taxon>
        <taxon>Bacillati</taxon>
        <taxon>Chloroflexota</taxon>
        <taxon>Chloroflexia</taxon>
        <taxon>Candidatus Chloroheliales</taxon>
        <taxon>Candidatus Chloroheliaceae</taxon>
        <taxon>Candidatus Chlorohelix</taxon>
    </lineage>
</organism>
<dbReference type="SMART" id="SM00387">
    <property type="entry name" value="HATPase_c"/>
    <property type="match status" value="1"/>
</dbReference>
<dbReference type="PROSITE" id="PS51257">
    <property type="entry name" value="PROKAR_LIPOPROTEIN"/>
    <property type="match status" value="1"/>
</dbReference>
<evidence type="ECO:0000259" key="15">
    <source>
        <dbReference type="PROSITE" id="PS50109"/>
    </source>
</evidence>
<keyword evidence="4" id="KW-1003">Cell membrane</keyword>
<evidence type="ECO:0000256" key="2">
    <source>
        <dbReference type="ARBA" id="ARBA00004651"/>
    </source>
</evidence>
<comment type="catalytic activity">
    <reaction evidence="1">
        <text>ATP + protein L-histidine = ADP + protein N-phospho-L-histidine.</text>
        <dbReference type="EC" id="2.7.13.3"/>
    </reaction>
</comment>
<evidence type="ECO:0000256" key="1">
    <source>
        <dbReference type="ARBA" id="ARBA00000085"/>
    </source>
</evidence>
<dbReference type="SMART" id="SM00304">
    <property type="entry name" value="HAMP"/>
    <property type="match status" value="1"/>
</dbReference>
<keyword evidence="5" id="KW-0597">Phosphoprotein</keyword>
<reference evidence="17 19" key="1">
    <citation type="submission" date="2020-06" db="EMBL/GenBank/DDBJ databases">
        <title>Anoxygenic phototrophic Chloroflexota member uses a Type I reaction center.</title>
        <authorList>
            <person name="Tsuji J.M."/>
            <person name="Shaw N.A."/>
            <person name="Nagashima S."/>
            <person name="Venkiteswaran J."/>
            <person name="Schiff S.L."/>
            <person name="Hanada S."/>
            <person name="Tank M."/>
            <person name="Neufeld J.D."/>
        </authorList>
    </citation>
    <scope>NUCLEOTIDE SEQUENCE [LARGE SCALE GENOMIC DNA]</scope>
    <source>
        <strain evidence="17">L227-S17</strain>
    </source>
</reference>
<feature type="transmembrane region" description="Helical" evidence="14">
    <location>
        <begin position="9"/>
        <end position="32"/>
    </location>
</feature>
<dbReference type="GO" id="GO:0000155">
    <property type="term" value="F:phosphorelay sensor kinase activity"/>
    <property type="evidence" value="ECO:0007669"/>
    <property type="project" value="InterPro"/>
</dbReference>
<dbReference type="Gene3D" id="1.10.287.130">
    <property type="match status" value="1"/>
</dbReference>
<sequence>MRVSLNVKIILSMTGMVFLTSLACSVVFLIIINNQTREFESRLEKVMSQAATPPPAADVIDKLKTIISNPDLSADAQLAQVRQSIHSPQVDQDRIRQAAADSGWPIQPGGVVVANNQNPNTGGVYKIKDDTLPGYVTSPMYNSIIIASGISALFAIVLGFLLSRTVISPLRKLEQASERIADGNYNLLITPEGKDDLGRLAASFNKMSKALRLTQQKRKDLVADLSHELRTPLSSVQGYTEVLRDGLVTDSVRRNNIYDHILLEVKHMSSMVNSMREWINNEQSLETVRPEEIEIGPELQLIVNRFRHAAEEKNIKLSLDVSEPSAHVFANPEALSHILNNLIDNSLRYTPVGGEIRVEVKELPKERQIYFEVRDNGCGIPNEHQPFVFERFYRVDKSRDRGTGGTGLGLAIARDAIQAMGGEIGLESEVGQGTRVMFKLPSIPVSHAIAV</sequence>
<keyword evidence="6" id="KW-0808">Transferase</keyword>
<feature type="transmembrane region" description="Helical" evidence="14">
    <location>
        <begin position="140"/>
        <end position="162"/>
    </location>
</feature>